<evidence type="ECO:0000313" key="2">
    <source>
        <dbReference type="EMBL" id="RAO68306.1"/>
    </source>
</evidence>
<protein>
    <submittedName>
        <fullName evidence="2">Uncharacterized protein</fullName>
    </submittedName>
</protein>
<dbReference type="InterPro" id="IPR029058">
    <property type="entry name" value="AB_hydrolase_fold"/>
</dbReference>
<dbReference type="AlphaFoldDB" id="A0A364KXL4"/>
<reference evidence="2 3" key="1">
    <citation type="journal article" date="2017" name="Biotechnol. Biofuels">
        <title>Differential beta-glucosidase expression as a function of carbon source availability in Talaromyces amestolkiae: a genomic and proteomic approach.</title>
        <authorList>
            <person name="de Eugenio L.I."/>
            <person name="Mendez-Liter J.A."/>
            <person name="Nieto-Dominguez M."/>
            <person name="Alonso L."/>
            <person name="Gil-Munoz J."/>
            <person name="Barriuso J."/>
            <person name="Prieto A."/>
            <person name="Martinez M.J."/>
        </authorList>
    </citation>
    <scope>NUCLEOTIDE SEQUENCE [LARGE SCALE GENOMIC DNA]</scope>
    <source>
        <strain evidence="2 3">CIB</strain>
    </source>
</reference>
<dbReference type="RefSeq" id="XP_040732822.1">
    <property type="nucleotide sequence ID" value="XM_040876671.1"/>
</dbReference>
<feature type="compositionally biased region" description="Acidic residues" evidence="1">
    <location>
        <begin position="34"/>
        <end position="44"/>
    </location>
</feature>
<feature type="compositionally biased region" description="Low complexity" evidence="1">
    <location>
        <begin position="161"/>
        <end position="171"/>
    </location>
</feature>
<evidence type="ECO:0000313" key="3">
    <source>
        <dbReference type="Proteomes" id="UP000249363"/>
    </source>
</evidence>
<proteinExistence type="predicted"/>
<dbReference type="Gene3D" id="3.40.50.1820">
    <property type="entry name" value="alpha/beta hydrolase"/>
    <property type="match status" value="1"/>
</dbReference>
<organism evidence="2 3">
    <name type="scientific">Talaromyces amestolkiae</name>
    <dbReference type="NCBI Taxonomy" id="1196081"/>
    <lineage>
        <taxon>Eukaryota</taxon>
        <taxon>Fungi</taxon>
        <taxon>Dikarya</taxon>
        <taxon>Ascomycota</taxon>
        <taxon>Pezizomycotina</taxon>
        <taxon>Eurotiomycetes</taxon>
        <taxon>Eurotiomycetidae</taxon>
        <taxon>Eurotiales</taxon>
        <taxon>Trichocomaceae</taxon>
        <taxon>Talaromyces</taxon>
        <taxon>Talaromyces sect. Talaromyces</taxon>
    </lineage>
</organism>
<sequence length="879" mass="96081">MTTQSDIALPDSDKDQQSPRLSDSSSEGLISSGDEIDNAEADEDQVNDVLGVSISQVQSRMKARQTPAEEKTRAIERSGGYFDAIPDETSGAQDQPQLFEEPETIEEPAVERRKLEKNALKNNRHSFTRSMLLSSLSGRRRALSGDSGYSINLRKLLPDFSLTPSRHSSSSTKFNFADSTLRSRSSSTPQGSPRHVSDSNTATVASKSSSTIHSNNDDDGLAALGALENTRTHSYQQYPITKKRPPLSVRPSLSDESLYVRSLSRVSTLEHRPHYENVHSQVNSRYKAIKDSLQDSSSRIFSMPSFNLPDFRHEWHPGRFLGEYQRKEGVQPGDARMNGAPEVNGSETNFNGSKPNIRSNTIYPFLDQAAAHITGDVVVMGGYRGSILRSAKPPHRQLWVPMKVGLNIRKVDLEVGLSPEDEERMEETIIAREVLSHIGPVDICRRLLQRLNKHEKSRNGDIRVWDYGYDWRLSPHLLSKRLIKFLEGLPCNAPGVPAEKRGAYVIAHSLGGLITRHAVNQRPELFAGVVYAGTPQHCVNILGPLRNGDEVLLSSKVLTAQVNFTIRTSYALLPDDGRCFINKDTKEDYLVDFFDVNSWDKYALSPCITAPLPPAGNETNNKKGIMDNLPNSLSTLPRIGLGKKRLSMKLSKSNSVPSNAAPRASREKDQRENAPGGSDNEEIPVDNKSKGGAAAIAGGAAGGILGPNTAKTPPETNTNQATTSSSSIPSNMNTGGGNAAAATCTIPREEALAYLDRTLKEVKRFRQELAFDEAHQKANRYPPFAVMYSKALPTVYGARVASRDDIKRTDAYDNLAFAAGDGVCLASAAMLPHGYRVIKHGLVRSERGHVGLLGDLEGVGQCLLALVRGREAGVGVDQA</sequence>
<feature type="compositionally biased region" description="Polar residues" evidence="1">
    <location>
        <begin position="198"/>
        <end position="214"/>
    </location>
</feature>
<dbReference type="PANTHER" id="PTHR11440">
    <property type="entry name" value="LECITHIN-CHOLESTEROL ACYLTRANSFERASE-RELATED"/>
    <property type="match status" value="1"/>
</dbReference>
<dbReference type="EMBL" id="MIKG01000007">
    <property type="protein sequence ID" value="RAO68306.1"/>
    <property type="molecule type" value="Genomic_DNA"/>
</dbReference>
<feature type="region of interest" description="Disordered" evidence="1">
    <location>
        <begin position="1"/>
        <end position="44"/>
    </location>
</feature>
<evidence type="ECO:0000256" key="1">
    <source>
        <dbReference type="SAM" id="MobiDB-lite"/>
    </source>
</evidence>
<keyword evidence="3" id="KW-1185">Reference proteome</keyword>
<feature type="compositionally biased region" description="Low complexity" evidence="1">
    <location>
        <begin position="716"/>
        <end position="740"/>
    </location>
</feature>
<dbReference type="Proteomes" id="UP000249363">
    <property type="component" value="Unassembled WGS sequence"/>
</dbReference>
<dbReference type="SUPFAM" id="SSF53474">
    <property type="entry name" value="alpha/beta-Hydrolases"/>
    <property type="match status" value="1"/>
</dbReference>
<dbReference type="GeneID" id="63793534"/>
<gene>
    <name evidence="2" type="ORF">BHQ10_004318</name>
</gene>
<feature type="region of interest" description="Disordered" evidence="1">
    <location>
        <begin position="160"/>
        <end position="221"/>
    </location>
</feature>
<feature type="compositionally biased region" description="Low complexity" evidence="1">
    <location>
        <begin position="21"/>
        <end position="33"/>
    </location>
</feature>
<feature type="region of interest" description="Disordered" evidence="1">
    <location>
        <begin position="612"/>
        <end position="631"/>
    </location>
</feature>
<feature type="region of interest" description="Disordered" evidence="1">
    <location>
        <begin position="647"/>
        <end position="740"/>
    </location>
</feature>
<comment type="caution">
    <text evidence="2">The sequence shown here is derived from an EMBL/GenBank/DDBJ whole genome shotgun (WGS) entry which is preliminary data.</text>
</comment>
<dbReference type="OrthoDB" id="10250441at2759"/>
<feature type="compositionally biased region" description="Polar residues" evidence="1">
    <location>
        <begin position="172"/>
        <end position="191"/>
    </location>
</feature>
<accession>A0A364KXL4</accession>
<name>A0A364KXL4_TALAM</name>